<name>A0A1Y2LIL4_EPING</name>
<dbReference type="InParanoid" id="A0A1Y2LIL4"/>
<evidence type="ECO:0000313" key="3">
    <source>
        <dbReference type="EMBL" id="OSS43824.1"/>
    </source>
</evidence>
<evidence type="ECO:0000256" key="2">
    <source>
        <dbReference type="SAM" id="Phobius"/>
    </source>
</evidence>
<keyword evidence="4" id="KW-1185">Reference proteome</keyword>
<evidence type="ECO:0000256" key="1">
    <source>
        <dbReference type="SAM" id="MobiDB-lite"/>
    </source>
</evidence>
<keyword evidence="2" id="KW-1133">Transmembrane helix</keyword>
<feature type="region of interest" description="Disordered" evidence="1">
    <location>
        <begin position="44"/>
        <end position="139"/>
    </location>
</feature>
<feature type="transmembrane region" description="Helical" evidence="2">
    <location>
        <begin position="12"/>
        <end position="31"/>
    </location>
</feature>
<reference evidence="3 4" key="1">
    <citation type="journal article" date="2017" name="Genome Announc.">
        <title>Genome sequence of the saprophytic ascomycete Epicoccum nigrum ICMP 19927 strain isolated from New Zealand.</title>
        <authorList>
            <person name="Fokin M."/>
            <person name="Fleetwood D."/>
            <person name="Weir B.S."/>
            <person name="Villas-Boas S.G."/>
        </authorList>
    </citation>
    <scope>NUCLEOTIDE SEQUENCE [LARGE SCALE GENOMIC DNA]</scope>
    <source>
        <strain evidence="3 4">ICMP 19927</strain>
    </source>
</reference>
<dbReference type="EMBL" id="KZ107861">
    <property type="protein sequence ID" value="OSS43824.1"/>
    <property type="molecule type" value="Genomic_DNA"/>
</dbReference>
<dbReference type="AlphaFoldDB" id="A0A1Y2LIL4"/>
<feature type="compositionally biased region" description="Polar residues" evidence="1">
    <location>
        <begin position="79"/>
        <end position="118"/>
    </location>
</feature>
<sequence>MASSSGNTEIALQIFFGIFSIIGIIVTLAGIHYRDSLAGVLLGDRRNRSPSTYEGLPSRGITPSGTSEVDIELGPTLPPSQVDQAQVNLAARNQANINTGQGQEPRTPGISRSPTDSLTMPRAAYDRSHSPSLCRPVAI</sequence>
<keyword evidence="2" id="KW-0472">Membrane</keyword>
<protein>
    <submittedName>
        <fullName evidence="3">Uncharacterized protein</fullName>
    </submittedName>
</protein>
<accession>A0A1Y2LIL4</accession>
<evidence type="ECO:0000313" key="4">
    <source>
        <dbReference type="Proteomes" id="UP000193240"/>
    </source>
</evidence>
<proteinExistence type="predicted"/>
<organism evidence="3 4">
    <name type="scientific">Epicoccum nigrum</name>
    <name type="common">Soil fungus</name>
    <name type="synonym">Epicoccum purpurascens</name>
    <dbReference type="NCBI Taxonomy" id="105696"/>
    <lineage>
        <taxon>Eukaryota</taxon>
        <taxon>Fungi</taxon>
        <taxon>Dikarya</taxon>
        <taxon>Ascomycota</taxon>
        <taxon>Pezizomycotina</taxon>
        <taxon>Dothideomycetes</taxon>
        <taxon>Pleosporomycetidae</taxon>
        <taxon>Pleosporales</taxon>
        <taxon>Pleosporineae</taxon>
        <taxon>Didymellaceae</taxon>
        <taxon>Epicoccum</taxon>
    </lineage>
</organism>
<dbReference type="Proteomes" id="UP000193240">
    <property type="component" value="Unassembled WGS sequence"/>
</dbReference>
<keyword evidence="2" id="KW-0812">Transmembrane</keyword>
<gene>
    <name evidence="3" type="ORF">B5807_11677</name>
</gene>